<dbReference type="Proteomes" id="UP000321525">
    <property type="component" value="Unassembled WGS sequence"/>
</dbReference>
<reference evidence="3 5" key="1">
    <citation type="submission" date="2019-07" db="EMBL/GenBank/DDBJ databases">
        <title>Genomes of sea-ice associated Colwellia species.</title>
        <authorList>
            <person name="Bowman J.P."/>
        </authorList>
    </citation>
    <scope>NUCLEOTIDE SEQUENCE [LARGE SCALE GENOMIC DNA]</scope>
    <source>
        <strain evidence="2 4">ACAM 607</strain>
        <strain evidence="3 5">IC036</strain>
    </source>
</reference>
<dbReference type="GO" id="GO:0005975">
    <property type="term" value="P:carbohydrate metabolic process"/>
    <property type="evidence" value="ECO:0007669"/>
    <property type="project" value="InterPro"/>
</dbReference>
<dbReference type="EMBL" id="VOLR01000016">
    <property type="protein sequence ID" value="TWX58302.1"/>
    <property type="molecule type" value="Genomic_DNA"/>
</dbReference>
<dbReference type="Gene3D" id="3.20.20.370">
    <property type="entry name" value="Glycoside hydrolase/deacetylase"/>
    <property type="match status" value="1"/>
</dbReference>
<evidence type="ECO:0000313" key="3">
    <source>
        <dbReference type="EMBL" id="TWX68353.1"/>
    </source>
</evidence>
<proteinExistence type="predicted"/>
<dbReference type="OrthoDB" id="9784811at2"/>
<evidence type="ECO:0000313" key="5">
    <source>
        <dbReference type="Proteomes" id="UP000321917"/>
    </source>
</evidence>
<evidence type="ECO:0000313" key="2">
    <source>
        <dbReference type="EMBL" id="TWX58302.1"/>
    </source>
</evidence>
<dbReference type="Proteomes" id="UP000321917">
    <property type="component" value="Unassembled WGS sequence"/>
</dbReference>
<dbReference type="PANTHER" id="PTHR30105:SF2">
    <property type="entry name" value="DIVERGENT POLYSACCHARIDE DEACETYLASE SUPERFAMILY"/>
    <property type="match status" value="1"/>
</dbReference>
<evidence type="ECO:0000256" key="1">
    <source>
        <dbReference type="SAM" id="SignalP"/>
    </source>
</evidence>
<dbReference type="SUPFAM" id="SSF88713">
    <property type="entry name" value="Glycoside hydrolase/deacetylase"/>
    <property type="match status" value="1"/>
</dbReference>
<dbReference type="CDD" id="cd10936">
    <property type="entry name" value="CE4_DAC2"/>
    <property type="match status" value="1"/>
</dbReference>
<dbReference type="AlphaFoldDB" id="A0A5C6QI06"/>
<dbReference type="Pfam" id="PF04748">
    <property type="entry name" value="Polysacc_deac_2"/>
    <property type="match status" value="1"/>
</dbReference>
<dbReference type="InterPro" id="IPR006837">
    <property type="entry name" value="Divergent_DAC"/>
</dbReference>
<keyword evidence="1" id="KW-0732">Signal</keyword>
<comment type="caution">
    <text evidence="3">The sequence shown here is derived from an EMBL/GenBank/DDBJ whole genome shotgun (WGS) entry which is preliminary data.</text>
</comment>
<feature type="chain" id="PRO_5022675918" evidence="1">
    <location>
        <begin position="23"/>
        <end position="254"/>
    </location>
</feature>
<dbReference type="EMBL" id="VOLQ01000010">
    <property type="protein sequence ID" value="TWX68353.1"/>
    <property type="molecule type" value="Genomic_DNA"/>
</dbReference>
<sequence length="254" mass="28125">MPLFPLLVILLTLLSISPSAIAKNAQVAIIIDDIGYRKSDAGVLTLPGAITFAILPHTPYGKRLAQQGYNKNNEIILHIPMEAENGKKLGPGALTVTMNEESIRHQLALAFAEIPFAVGMNNHMGSKLTKLYNPMMWTMRFLKERDLIFVDSVTTNKTKAERIALQIGVPTTHRQIFLDNQLTSDYIDQQFMQLIEHAQQYKSVVAIAHPHPETIAALNRLIPLLAALDIDLVSVSALIDSPKNLQDLSVITED</sequence>
<dbReference type="RefSeq" id="WP_146799816.1">
    <property type="nucleotide sequence ID" value="NZ_VOLP01000015.1"/>
</dbReference>
<dbReference type="PANTHER" id="PTHR30105">
    <property type="entry name" value="UNCHARACTERIZED YIBQ-RELATED"/>
    <property type="match status" value="1"/>
</dbReference>
<dbReference type="InterPro" id="IPR011330">
    <property type="entry name" value="Glyco_hydro/deAcase_b/a-brl"/>
</dbReference>
<protein>
    <submittedName>
        <fullName evidence="3">Divergent polysaccharide deacetylase family protein</fullName>
    </submittedName>
</protein>
<organism evidence="3 5">
    <name type="scientific">Colwellia hornerae</name>
    <dbReference type="NCBI Taxonomy" id="89402"/>
    <lineage>
        <taxon>Bacteria</taxon>
        <taxon>Pseudomonadati</taxon>
        <taxon>Pseudomonadota</taxon>
        <taxon>Gammaproteobacteria</taxon>
        <taxon>Alteromonadales</taxon>
        <taxon>Colwelliaceae</taxon>
        <taxon>Colwellia</taxon>
    </lineage>
</organism>
<feature type="signal peptide" evidence="1">
    <location>
        <begin position="1"/>
        <end position="22"/>
    </location>
</feature>
<keyword evidence="4" id="KW-1185">Reference proteome</keyword>
<gene>
    <name evidence="2" type="ORF">ESZ26_12450</name>
    <name evidence="3" type="ORF">ESZ27_07005</name>
</gene>
<evidence type="ECO:0000313" key="4">
    <source>
        <dbReference type="Proteomes" id="UP000321525"/>
    </source>
</evidence>
<accession>A0A5C6QI06</accession>
<name>A0A5C6QI06_9GAMM</name>